<name>A0A5J4WHQ5_9EUKA</name>
<dbReference type="Proteomes" id="UP000324800">
    <property type="component" value="Unassembled WGS sequence"/>
</dbReference>
<reference evidence="1 2" key="1">
    <citation type="submission" date="2019-03" db="EMBL/GenBank/DDBJ databases">
        <title>Single cell metagenomics reveals metabolic interactions within the superorganism composed of flagellate Streblomastix strix and complex community of Bacteroidetes bacteria on its surface.</title>
        <authorList>
            <person name="Treitli S.C."/>
            <person name="Kolisko M."/>
            <person name="Husnik F."/>
            <person name="Keeling P."/>
            <person name="Hampl V."/>
        </authorList>
    </citation>
    <scope>NUCLEOTIDE SEQUENCE [LARGE SCALE GENOMIC DNA]</scope>
    <source>
        <strain evidence="1">ST1C</strain>
    </source>
</reference>
<sequence>MSKNLIKSEPSESGLFVNFDTPKFTTKTPVATAVEQQEMGDEIRKFLQSKLQPTQQNIVRQLTPRQEVSERRQMLMAKVLEAMTGVQASEIVFWATNILDEQNGEAQRREIRCQSLLSVTSVPVPDEVQDAKRSQIDKIQQSVQALALYNFRIGEGMLAHLCEQQEDNLAIDLLSQIIHNLREAGRTHFAKARNENGTNANYIKCHLQTQDRETSLHQGKNYTHKETQQYHNQQFILLN</sequence>
<accession>A0A5J4WHQ5</accession>
<proteinExistence type="predicted"/>
<comment type="caution">
    <text evidence="1">The sequence shown here is derived from an EMBL/GenBank/DDBJ whole genome shotgun (WGS) entry which is preliminary data.</text>
</comment>
<organism evidence="1 2">
    <name type="scientific">Streblomastix strix</name>
    <dbReference type="NCBI Taxonomy" id="222440"/>
    <lineage>
        <taxon>Eukaryota</taxon>
        <taxon>Metamonada</taxon>
        <taxon>Preaxostyla</taxon>
        <taxon>Oxymonadida</taxon>
        <taxon>Streblomastigidae</taxon>
        <taxon>Streblomastix</taxon>
    </lineage>
</organism>
<evidence type="ECO:0000313" key="1">
    <source>
        <dbReference type="EMBL" id="KAA6393829.1"/>
    </source>
</evidence>
<dbReference type="EMBL" id="SNRW01002126">
    <property type="protein sequence ID" value="KAA6393829.1"/>
    <property type="molecule type" value="Genomic_DNA"/>
</dbReference>
<evidence type="ECO:0000313" key="2">
    <source>
        <dbReference type="Proteomes" id="UP000324800"/>
    </source>
</evidence>
<dbReference type="AlphaFoldDB" id="A0A5J4WHQ5"/>
<protein>
    <submittedName>
        <fullName evidence="1">Uncharacterized protein</fullName>
    </submittedName>
</protein>
<gene>
    <name evidence="1" type="ORF">EZS28_010642</name>
</gene>